<evidence type="ECO:0000256" key="2">
    <source>
        <dbReference type="ARBA" id="ARBA00023015"/>
    </source>
</evidence>
<comment type="caution">
    <text evidence="6">The sequence shown here is derived from an EMBL/GenBank/DDBJ whole genome shotgun (WGS) entry which is preliminary data.</text>
</comment>
<protein>
    <submittedName>
        <fullName evidence="6">HTH-type transcriptional activator CmpR</fullName>
    </submittedName>
</protein>
<comment type="similarity">
    <text evidence="1">Belongs to the LysR transcriptional regulatory family.</text>
</comment>
<dbReference type="PANTHER" id="PTHR30126:SF64">
    <property type="entry name" value="HTH-TYPE TRANSCRIPTIONAL REGULATOR CITR"/>
    <property type="match status" value="1"/>
</dbReference>
<dbReference type="SUPFAM" id="SSF53850">
    <property type="entry name" value="Periplasmic binding protein-like II"/>
    <property type="match status" value="1"/>
</dbReference>
<dbReference type="Gene3D" id="1.10.10.10">
    <property type="entry name" value="Winged helix-like DNA-binding domain superfamily/Winged helix DNA-binding domain"/>
    <property type="match status" value="1"/>
</dbReference>
<dbReference type="PRINTS" id="PR00039">
    <property type="entry name" value="HTHLYSR"/>
</dbReference>
<keyword evidence="3" id="KW-0238">DNA-binding</keyword>
<dbReference type="Gene3D" id="3.40.190.290">
    <property type="match status" value="1"/>
</dbReference>
<reference evidence="6 7" key="1">
    <citation type="submission" date="2015-09" db="EMBL/GenBank/DDBJ databases">
        <title>Genome sequence of Oxobacter pfennigii DSM 3222.</title>
        <authorList>
            <person name="Poehlein A."/>
            <person name="Bengelsdorf F.R."/>
            <person name="Schiel-Bengelsdorf B."/>
            <person name="Duerre P."/>
            <person name="Daniel R."/>
        </authorList>
    </citation>
    <scope>NUCLEOTIDE SEQUENCE [LARGE SCALE GENOMIC DNA]</scope>
    <source>
        <strain evidence="6 7">DSM 3222</strain>
    </source>
</reference>
<dbReference type="GO" id="GO:0003700">
    <property type="term" value="F:DNA-binding transcription factor activity"/>
    <property type="evidence" value="ECO:0007669"/>
    <property type="project" value="InterPro"/>
</dbReference>
<dbReference type="Pfam" id="PF03466">
    <property type="entry name" value="LysR_substrate"/>
    <property type="match status" value="1"/>
</dbReference>
<dbReference type="GO" id="GO:0000976">
    <property type="term" value="F:transcription cis-regulatory region binding"/>
    <property type="evidence" value="ECO:0007669"/>
    <property type="project" value="TreeGrafter"/>
</dbReference>
<dbReference type="InterPro" id="IPR000847">
    <property type="entry name" value="LysR_HTH_N"/>
</dbReference>
<evidence type="ECO:0000256" key="4">
    <source>
        <dbReference type="ARBA" id="ARBA00023163"/>
    </source>
</evidence>
<gene>
    <name evidence="6" type="primary">cmpR_2</name>
    <name evidence="6" type="ORF">OXPF_12050</name>
</gene>
<sequence>MQIESLKFFYEVASAKSISKAAKSSMISQSALSQQIQRLEDSLGIKLLERSNRGVELTEAGLLVEKYAKNILLTYENMVESLADISKSNNTIKIDSVWTIATYALPCALYKLKKKFPGYSYNSMTNFSDDVEQNVINEICDVGFIYDKPHDINLTSSRVASDRFVAVAAENFSIKHTVCLKDLKDYGLIMLNSKSRERKSLNQHFLELGHDLNNFNILFELDSIESIKSVVVKGYGISFLPYLSIKKELYTKQLKEIQVSDFNMSFDIYMLYKKDKYMKKSIKDFIQYIKKIGEESFC</sequence>
<dbReference type="RefSeq" id="WP_054874295.1">
    <property type="nucleotide sequence ID" value="NZ_LKET01000026.1"/>
</dbReference>
<dbReference type="Proteomes" id="UP000050326">
    <property type="component" value="Unassembled WGS sequence"/>
</dbReference>
<organism evidence="6 7">
    <name type="scientific">Oxobacter pfennigii</name>
    <dbReference type="NCBI Taxonomy" id="36849"/>
    <lineage>
        <taxon>Bacteria</taxon>
        <taxon>Bacillati</taxon>
        <taxon>Bacillota</taxon>
        <taxon>Clostridia</taxon>
        <taxon>Eubacteriales</taxon>
        <taxon>Clostridiaceae</taxon>
        <taxon>Oxobacter</taxon>
    </lineage>
</organism>
<dbReference type="EMBL" id="LKET01000026">
    <property type="protein sequence ID" value="KPU45312.1"/>
    <property type="molecule type" value="Genomic_DNA"/>
</dbReference>
<evidence type="ECO:0000256" key="3">
    <source>
        <dbReference type="ARBA" id="ARBA00023125"/>
    </source>
</evidence>
<dbReference type="SUPFAM" id="SSF46785">
    <property type="entry name" value="Winged helix' DNA-binding domain"/>
    <property type="match status" value="1"/>
</dbReference>
<keyword evidence="2" id="KW-0805">Transcription regulation</keyword>
<dbReference type="InterPro" id="IPR005119">
    <property type="entry name" value="LysR_subst-bd"/>
</dbReference>
<evidence type="ECO:0000313" key="7">
    <source>
        <dbReference type="Proteomes" id="UP000050326"/>
    </source>
</evidence>
<keyword evidence="7" id="KW-1185">Reference proteome</keyword>
<proteinExistence type="inferred from homology"/>
<dbReference type="STRING" id="36849.OXPF_12050"/>
<dbReference type="PROSITE" id="PS50931">
    <property type="entry name" value="HTH_LYSR"/>
    <property type="match status" value="1"/>
</dbReference>
<keyword evidence="4" id="KW-0804">Transcription</keyword>
<dbReference type="InterPro" id="IPR036390">
    <property type="entry name" value="WH_DNA-bd_sf"/>
</dbReference>
<dbReference type="Pfam" id="PF00126">
    <property type="entry name" value="HTH_1"/>
    <property type="match status" value="1"/>
</dbReference>
<evidence type="ECO:0000313" key="6">
    <source>
        <dbReference type="EMBL" id="KPU45312.1"/>
    </source>
</evidence>
<dbReference type="OrthoDB" id="119203at2"/>
<feature type="domain" description="HTH lysR-type" evidence="5">
    <location>
        <begin position="1"/>
        <end position="58"/>
    </location>
</feature>
<dbReference type="AlphaFoldDB" id="A0A0N8NTN3"/>
<accession>A0A0N8NTN3</accession>
<dbReference type="PANTHER" id="PTHR30126">
    <property type="entry name" value="HTH-TYPE TRANSCRIPTIONAL REGULATOR"/>
    <property type="match status" value="1"/>
</dbReference>
<evidence type="ECO:0000259" key="5">
    <source>
        <dbReference type="PROSITE" id="PS50931"/>
    </source>
</evidence>
<dbReference type="InterPro" id="IPR036388">
    <property type="entry name" value="WH-like_DNA-bd_sf"/>
</dbReference>
<evidence type="ECO:0000256" key="1">
    <source>
        <dbReference type="ARBA" id="ARBA00009437"/>
    </source>
</evidence>
<name>A0A0N8NTN3_9CLOT</name>
<dbReference type="FunFam" id="1.10.10.10:FF:000001">
    <property type="entry name" value="LysR family transcriptional regulator"/>
    <property type="match status" value="1"/>
</dbReference>